<evidence type="ECO:0008006" key="3">
    <source>
        <dbReference type="Google" id="ProtNLM"/>
    </source>
</evidence>
<dbReference type="InterPro" id="IPR024984">
    <property type="entry name" value="DUF3888"/>
</dbReference>
<organism evidence="1 2">
    <name type="scientific">Bacillus benzoevorans</name>
    <dbReference type="NCBI Taxonomy" id="1456"/>
    <lineage>
        <taxon>Bacteria</taxon>
        <taxon>Bacillati</taxon>
        <taxon>Bacillota</taxon>
        <taxon>Bacilli</taxon>
        <taxon>Bacillales</taxon>
        <taxon>Bacillaceae</taxon>
        <taxon>Bacillus</taxon>
    </lineage>
</organism>
<name>A0A7X0HYK1_9BACI</name>
<evidence type="ECO:0000313" key="2">
    <source>
        <dbReference type="Proteomes" id="UP000531594"/>
    </source>
</evidence>
<reference evidence="1 2" key="1">
    <citation type="submission" date="2020-08" db="EMBL/GenBank/DDBJ databases">
        <title>Genomic Encyclopedia of Type Strains, Phase IV (KMG-IV): sequencing the most valuable type-strain genomes for metagenomic binning, comparative biology and taxonomic classification.</title>
        <authorList>
            <person name="Goeker M."/>
        </authorList>
    </citation>
    <scope>NUCLEOTIDE SEQUENCE [LARGE SCALE GENOMIC DNA]</scope>
    <source>
        <strain evidence="1 2">DSM 5391</strain>
    </source>
</reference>
<comment type="caution">
    <text evidence="1">The sequence shown here is derived from an EMBL/GenBank/DDBJ whole genome shotgun (WGS) entry which is preliminary data.</text>
</comment>
<dbReference type="Proteomes" id="UP000531594">
    <property type="component" value="Unassembled WGS sequence"/>
</dbReference>
<dbReference type="AlphaFoldDB" id="A0A7X0HYK1"/>
<protein>
    <recommendedName>
        <fullName evidence="3">DUF3888 domain-containing protein</fullName>
    </recommendedName>
</protein>
<dbReference type="Pfam" id="PF13027">
    <property type="entry name" value="DUF3888"/>
    <property type="match status" value="1"/>
</dbReference>
<proteinExistence type="predicted"/>
<accession>A0A7X0HYK1</accession>
<evidence type="ECO:0000313" key="1">
    <source>
        <dbReference type="EMBL" id="MBB6447980.1"/>
    </source>
</evidence>
<dbReference type="RefSeq" id="WP_246439785.1">
    <property type="nucleotide sequence ID" value="NZ_JACHGK010000039.1"/>
</dbReference>
<dbReference type="EMBL" id="JACHGK010000039">
    <property type="protein sequence ID" value="MBB6447980.1"/>
    <property type="molecule type" value="Genomic_DNA"/>
</dbReference>
<sequence length="272" mass="30995">MKKLIILILVITWIFLPVQMANANVLLKSEDVASMEINRTSGGTRTFSESDGIEEFVIRKVIEWINTASSVKEATELDIKKTPIAVLKIKMKNGDVAIVEPAYDCHVQNQTKFCTLSDGDVILTRNNDKIRLKSVELFDWLLTGWKHESTTPPQDTKEMMINDILMLLLGPEIDKAVCDYYSEYLTKTPLVYPYQVEIVNVDRIGGFRTFHFIITLETTPVVGPHISVGKDRLTFEISPTIIPGQIKLKKFEHLETHELPPNWQDIIKKRAP</sequence>
<keyword evidence="2" id="KW-1185">Reference proteome</keyword>
<gene>
    <name evidence="1" type="ORF">HNR53_004706</name>
</gene>